<evidence type="ECO:0000313" key="2">
    <source>
        <dbReference type="EMBL" id="CAB3988628.1"/>
    </source>
</evidence>
<dbReference type="Proteomes" id="UP001152795">
    <property type="component" value="Unassembled WGS sequence"/>
</dbReference>
<proteinExistence type="predicted"/>
<accession>A0A6S7G9J5</accession>
<protein>
    <submittedName>
        <fullName evidence="2">Uncharacterized protein</fullName>
    </submittedName>
</protein>
<dbReference type="AlphaFoldDB" id="A0A6S7G9J5"/>
<evidence type="ECO:0000256" key="1">
    <source>
        <dbReference type="SAM" id="MobiDB-lite"/>
    </source>
</evidence>
<sequence length="294" mass="34023">MADGHVHGSSNTSVNNHTASWDSNIINESIKSESITYDGTRVKWCKDYESLKIFIEAAFGLDGKWRSFGESSKKFDAANADFSTIWYPGKLNTLTFNGKIGKQAKENLINRCELSSMSDVENTVNQTTSKCTQLEGKSIEMQIQNDDQNDERCSNNEYHTKPQDKARSVPVANPDKVRSRKKKQQQPDRPKSQQAENLHTKSSNWLNYLPLFEVPSRKQSEEIENKKGKINKENFPSRPGNNCSYTDYHFPTRNYYPPFRKHRGSWHSTHPPSYQDRREDWLNYLVFVRQALRT</sequence>
<gene>
    <name evidence="2" type="ORF">PACLA_8A069728</name>
</gene>
<reference evidence="2" key="1">
    <citation type="submission" date="2020-04" db="EMBL/GenBank/DDBJ databases">
        <authorList>
            <person name="Alioto T."/>
            <person name="Alioto T."/>
            <person name="Gomez Garrido J."/>
        </authorList>
    </citation>
    <scope>NUCLEOTIDE SEQUENCE</scope>
    <source>
        <strain evidence="2">A484AB</strain>
    </source>
</reference>
<comment type="caution">
    <text evidence="2">The sequence shown here is derived from an EMBL/GenBank/DDBJ whole genome shotgun (WGS) entry which is preliminary data.</text>
</comment>
<dbReference type="EMBL" id="CACRXK020001355">
    <property type="protein sequence ID" value="CAB3988628.1"/>
    <property type="molecule type" value="Genomic_DNA"/>
</dbReference>
<keyword evidence="3" id="KW-1185">Reference proteome</keyword>
<evidence type="ECO:0000313" key="3">
    <source>
        <dbReference type="Proteomes" id="UP001152795"/>
    </source>
</evidence>
<feature type="region of interest" description="Disordered" evidence="1">
    <location>
        <begin position="145"/>
        <end position="200"/>
    </location>
</feature>
<organism evidence="2 3">
    <name type="scientific">Paramuricea clavata</name>
    <name type="common">Red gorgonian</name>
    <name type="synonym">Violescent sea-whip</name>
    <dbReference type="NCBI Taxonomy" id="317549"/>
    <lineage>
        <taxon>Eukaryota</taxon>
        <taxon>Metazoa</taxon>
        <taxon>Cnidaria</taxon>
        <taxon>Anthozoa</taxon>
        <taxon>Octocorallia</taxon>
        <taxon>Malacalcyonacea</taxon>
        <taxon>Plexauridae</taxon>
        <taxon>Paramuricea</taxon>
    </lineage>
</organism>
<name>A0A6S7G9J5_PARCT</name>
<feature type="compositionally biased region" description="Basic and acidic residues" evidence="1">
    <location>
        <begin position="150"/>
        <end position="167"/>
    </location>
</feature>